<protein>
    <recommendedName>
        <fullName evidence="4">NigD-like protein</fullName>
    </recommendedName>
</protein>
<dbReference type="Proteomes" id="UP000886851">
    <property type="component" value="Unassembled WGS sequence"/>
</dbReference>
<comment type="caution">
    <text evidence="2">The sequence shown here is derived from an EMBL/GenBank/DDBJ whole genome shotgun (WGS) entry which is preliminary data.</text>
</comment>
<dbReference type="Gene3D" id="2.60.40.3220">
    <property type="match status" value="1"/>
</dbReference>
<feature type="signal peptide" evidence="1">
    <location>
        <begin position="1"/>
        <end position="24"/>
    </location>
</feature>
<evidence type="ECO:0000256" key="1">
    <source>
        <dbReference type="SAM" id="SignalP"/>
    </source>
</evidence>
<dbReference type="EMBL" id="DXCV01000055">
    <property type="protein sequence ID" value="HIY88632.1"/>
    <property type="molecule type" value="Genomic_DNA"/>
</dbReference>
<sequence>MKQRFKLLTLALGLLMGVTMTSCLGDGGEYQSSATAIAKVYSNFGMFYSFKTPGNAITISPTEASINSLESQNENFTMSSLVGKIVSIGYYWNSDDPNFVQTETSIEGVNLYAIQPLDFPTLVVPAENKGTARDSVATHPIISLNPTDAYGQKYQPYFFDNNKAEIIVPVNYYAPTDSRATSISITLVYYPDDLATVADKNEGILRLYLNYRVNGVEDYATQRSSFNFVAFSLHNMTPNTNIANQWGGSIDKVRIVAKVNSYSTDMDNSGTEEEVYDVVTIEELEGK</sequence>
<dbReference type="AlphaFoldDB" id="A0A9D1ZJ40"/>
<proteinExistence type="predicted"/>
<keyword evidence="1" id="KW-0732">Signal</keyword>
<name>A0A9D1ZJ40_9BACE</name>
<evidence type="ECO:0000313" key="2">
    <source>
        <dbReference type="EMBL" id="HIY88632.1"/>
    </source>
</evidence>
<reference evidence="2" key="1">
    <citation type="journal article" date="2021" name="PeerJ">
        <title>Extensive microbial diversity within the chicken gut microbiome revealed by metagenomics and culture.</title>
        <authorList>
            <person name="Gilroy R."/>
            <person name="Ravi A."/>
            <person name="Getino M."/>
            <person name="Pursley I."/>
            <person name="Horton D.L."/>
            <person name="Alikhan N.F."/>
            <person name="Baker D."/>
            <person name="Gharbi K."/>
            <person name="Hall N."/>
            <person name="Watson M."/>
            <person name="Adriaenssens E.M."/>
            <person name="Foster-Nyarko E."/>
            <person name="Jarju S."/>
            <person name="Secka A."/>
            <person name="Antonio M."/>
            <person name="Oren A."/>
            <person name="Chaudhuri R.R."/>
            <person name="La Ragione R."/>
            <person name="Hildebrand F."/>
            <person name="Pallen M.J."/>
        </authorList>
    </citation>
    <scope>NUCLEOTIDE SEQUENCE</scope>
    <source>
        <strain evidence="2">Gambia2-208</strain>
    </source>
</reference>
<accession>A0A9D1ZJ40</accession>
<dbReference type="PROSITE" id="PS51257">
    <property type="entry name" value="PROKAR_LIPOPROTEIN"/>
    <property type="match status" value="1"/>
</dbReference>
<evidence type="ECO:0008006" key="4">
    <source>
        <dbReference type="Google" id="ProtNLM"/>
    </source>
</evidence>
<organism evidence="2 3">
    <name type="scientific">Candidatus Bacteroides pullicola</name>
    <dbReference type="NCBI Taxonomy" id="2838475"/>
    <lineage>
        <taxon>Bacteria</taxon>
        <taxon>Pseudomonadati</taxon>
        <taxon>Bacteroidota</taxon>
        <taxon>Bacteroidia</taxon>
        <taxon>Bacteroidales</taxon>
        <taxon>Bacteroidaceae</taxon>
        <taxon>Bacteroides</taxon>
    </lineage>
</organism>
<evidence type="ECO:0000313" key="3">
    <source>
        <dbReference type="Proteomes" id="UP000886851"/>
    </source>
</evidence>
<gene>
    <name evidence="2" type="ORF">H9824_08010</name>
</gene>
<reference evidence="2" key="2">
    <citation type="submission" date="2021-04" db="EMBL/GenBank/DDBJ databases">
        <authorList>
            <person name="Gilroy R."/>
        </authorList>
    </citation>
    <scope>NUCLEOTIDE SEQUENCE</scope>
    <source>
        <strain evidence="2">Gambia2-208</strain>
    </source>
</reference>
<feature type="chain" id="PRO_5038810902" description="NigD-like protein" evidence="1">
    <location>
        <begin position="25"/>
        <end position="287"/>
    </location>
</feature>